<gene>
    <name evidence="1" type="ORF">QFZ26_002413</name>
</gene>
<evidence type="ECO:0000313" key="2">
    <source>
        <dbReference type="Proteomes" id="UP001239083"/>
    </source>
</evidence>
<dbReference type="EMBL" id="JAUSYY010000001">
    <property type="protein sequence ID" value="MDQ0894858.1"/>
    <property type="molecule type" value="Genomic_DNA"/>
</dbReference>
<accession>A0ABU0R9V8</accession>
<evidence type="ECO:0000313" key="1">
    <source>
        <dbReference type="EMBL" id="MDQ0894858.1"/>
    </source>
</evidence>
<organism evidence="1 2">
    <name type="scientific">Agromyces ramosus</name>
    <dbReference type="NCBI Taxonomy" id="33879"/>
    <lineage>
        <taxon>Bacteria</taxon>
        <taxon>Bacillati</taxon>
        <taxon>Actinomycetota</taxon>
        <taxon>Actinomycetes</taxon>
        <taxon>Micrococcales</taxon>
        <taxon>Microbacteriaceae</taxon>
        <taxon>Agromyces</taxon>
    </lineage>
</organism>
<dbReference type="Proteomes" id="UP001239083">
    <property type="component" value="Unassembled WGS sequence"/>
</dbReference>
<keyword evidence="2" id="KW-1185">Reference proteome</keyword>
<sequence>MADPLEVVEVTVEATFPLRRRVLRSDRVDLDRGCRTMLLTARSIWPFRRGR</sequence>
<protein>
    <submittedName>
        <fullName evidence="1">Uncharacterized protein</fullName>
    </submittedName>
</protein>
<reference evidence="1 2" key="1">
    <citation type="submission" date="2023-07" db="EMBL/GenBank/DDBJ databases">
        <title>Comparative genomics of wheat-associated soil bacteria to identify genetic determinants of phenazine resistance.</title>
        <authorList>
            <person name="Mouncey N."/>
        </authorList>
    </citation>
    <scope>NUCLEOTIDE SEQUENCE [LARGE SCALE GENOMIC DNA]</scope>
    <source>
        <strain evidence="1 2">V3I3</strain>
    </source>
</reference>
<dbReference type="RefSeq" id="WP_307042440.1">
    <property type="nucleotide sequence ID" value="NZ_JAUSYY010000001.1"/>
</dbReference>
<name>A0ABU0R9V8_9MICO</name>
<comment type="caution">
    <text evidence="1">The sequence shown here is derived from an EMBL/GenBank/DDBJ whole genome shotgun (WGS) entry which is preliminary data.</text>
</comment>
<proteinExistence type="predicted"/>